<dbReference type="EMBL" id="RBNH01000004">
    <property type="protein sequence ID" value="RKO25564.1"/>
    <property type="molecule type" value="Genomic_DNA"/>
</dbReference>
<reference evidence="3" key="2">
    <citation type="submission" date="2018-10" db="EMBL/GenBank/DDBJ databases">
        <authorList>
            <person name="Wang Y."/>
            <person name="Wang J."/>
            <person name="Yang X."/>
            <person name="Wang Z."/>
            <person name="Huang Y."/>
        </authorList>
    </citation>
    <scope>NUCLEOTIDE SEQUENCE [LARGE SCALE GENOMIC DNA]</scope>
    <source>
        <strain evidence="3">J015</strain>
    </source>
</reference>
<evidence type="ECO:0000259" key="1">
    <source>
        <dbReference type="SMART" id="SM00858"/>
    </source>
</evidence>
<dbReference type="Pfam" id="PF16976">
    <property type="entry name" value="RcpC"/>
    <property type="match status" value="1"/>
</dbReference>
<dbReference type="InterPro" id="IPR013974">
    <property type="entry name" value="SAF"/>
</dbReference>
<dbReference type="RefSeq" id="WP_120692032.1">
    <property type="nucleotide sequence ID" value="NZ_RBNH01000004.1"/>
</dbReference>
<dbReference type="InterPro" id="IPR017592">
    <property type="entry name" value="Pilus_assmbl_Flp-typ_CpaB"/>
</dbReference>
<dbReference type="Proteomes" id="UP000273159">
    <property type="component" value="Unassembled WGS sequence"/>
</dbReference>
<dbReference type="CDD" id="cd11614">
    <property type="entry name" value="SAF_CpaB_FlgA_like"/>
    <property type="match status" value="1"/>
</dbReference>
<proteinExistence type="predicted"/>
<name>A0A3B0FKX4_PSEPS</name>
<gene>
    <name evidence="2" type="primary">cpaB</name>
    <name evidence="2" type="ORF">D7Z96_07130</name>
</gene>
<feature type="domain" description="SAF" evidence="1">
    <location>
        <begin position="40"/>
        <end position="104"/>
    </location>
</feature>
<accession>A0A3B0FKX4</accession>
<dbReference type="NCBIfam" id="TIGR03177">
    <property type="entry name" value="pilus_cpaB"/>
    <property type="match status" value="1"/>
</dbReference>
<comment type="caution">
    <text evidence="2">The sequence shown here is derived from an EMBL/GenBank/DDBJ whole genome shotgun (WGS) entry which is preliminary data.</text>
</comment>
<organism evidence="2 3">
    <name type="scientific">Pseudarthrobacter phenanthrenivorans</name>
    <name type="common">Arthrobacter phenanthrenivorans</name>
    <dbReference type="NCBI Taxonomy" id="361575"/>
    <lineage>
        <taxon>Bacteria</taxon>
        <taxon>Bacillati</taxon>
        <taxon>Actinomycetota</taxon>
        <taxon>Actinomycetes</taxon>
        <taxon>Micrococcales</taxon>
        <taxon>Micrococcaceae</taxon>
        <taxon>Pseudarthrobacter</taxon>
    </lineage>
</organism>
<dbReference type="SMART" id="SM00858">
    <property type="entry name" value="SAF"/>
    <property type="match status" value="1"/>
</dbReference>
<protein>
    <submittedName>
        <fullName evidence="2">Flp pilus assembly protein CpaB</fullName>
    </submittedName>
</protein>
<evidence type="ECO:0000313" key="3">
    <source>
        <dbReference type="Proteomes" id="UP000273159"/>
    </source>
</evidence>
<dbReference type="AlphaFoldDB" id="A0A3B0FKX4"/>
<reference evidence="2 3" key="1">
    <citation type="submission" date="2018-10" db="EMBL/GenBank/DDBJ databases">
        <title>Genome-guide identification and characterization of bacteria that degrade polycyclic aromatic hydrocarbons and resist hexavalent chromium simultaneously.</title>
        <authorList>
            <person name="Feng H."/>
        </authorList>
    </citation>
    <scope>NUCLEOTIDE SEQUENCE [LARGE SCALE GENOMIC DNA]</scope>
    <source>
        <strain evidence="2 3">J015</strain>
    </source>
</reference>
<dbReference type="InterPro" id="IPR031571">
    <property type="entry name" value="RcpC_dom"/>
</dbReference>
<sequence length="245" mass="25368">MKSRLLAGTAAVLLGIIGMVLVFTYAQGADRRAQEGLQPVDVLVVQKSVPAGTPVEALAESVALKPVPSNAVPASALKNLDAAAGKVTGANLVPGEQLVAERLVDPAELQTPGSVPVPEGLQEVSVALDPQRTVGARIVAGDTVGMFISFPAGPTETNAPPETTQFVFHRLLITGIQRTAAPAQDEGAEAPALPTGTIMVTFAVDPATAARIVFAAEFGTIWLSKESAEADPGTAEIIRKNRMYK</sequence>
<evidence type="ECO:0000313" key="2">
    <source>
        <dbReference type="EMBL" id="RKO25564.1"/>
    </source>
</evidence>